<feature type="region of interest" description="Disordered" evidence="1">
    <location>
        <begin position="1"/>
        <end position="20"/>
    </location>
</feature>
<sequence length="122" mass="13072">MSDTSHSRPEGQGYNIDVGSYSTPQVSSSFVAPAGSGSSMPLQATPLATRAPSSSLRPPQSKVVRANINRCASKLSKRDLVDLRSRYGIPSSMIIRCLKATERANAPPPRIRSIFVVDLENG</sequence>
<dbReference type="Proteomes" id="UP001454036">
    <property type="component" value="Unassembled WGS sequence"/>
</dbReference>
<evidence type="ECO:0000313" key="3">
    <source>
        <dbReference type="Proteomes" id="UP001454036"/>
    </source>
</evidence>
<accession>A0AAV3NYT4</accession>
<gene>
    <name evidence="2" type="ORF">LIER_04866</name>
</gene>
<feature type="compositionally biased region" description="Polar residues" evidence="1">
    <location>
        <begin position="27"/>
        <end position="42"/>
    </location>
</feature>
<name>A0AAV3NYT4_LITER</name>
<comment type="caution">
    <text evidence="2">The sequence shown here is derived from an EMBL/GenBank/DDBJ whole genome shotgun (WGS) entry which is preliminary data.</text>
</comment>
<proteinExistence type="predicted"/>
<protein>
    <submittedName>
        <fullName evidence="2">Uncharacterized protein</fullName>
    </submittedName>
</protein>
<reference evidence="2 3" key="1">
    <citation type="submission" date="2024-01" db="EMBL/GenBank/DDBJ databases">
        <title>The complete chloroplast genome sequence of Lithospermum erythrorhizon: insights into the phylogenetic relationship among Boraginaceae species and the maternal lineages of purple gromwells.</title>
        <authorList>
            <person name="Okada T."/>
            <person name="Watanabe K."/>
        </authorList>
    </citation>
    <scope>NUCLEOTIDE SEQUENCE [LARGE SCALE GENOMIC DNA]</scope>
</reference>
<organism evidence="2 3">
    <name type="scientific">Lithospermum erythrorhizon</name>
    <name type="common">Purple gromwell</name>
    <name type="synonym">Lithospermum officinale var. erythrorhizon</name>
    <dbReference type="NCBI Taxonomy" id="34254"/>
    <lineage>
        <taxon>Eukaryota</taxon>
        <taxon>Viridiplantae</taxon>
        <taxon>Streptophyta</taxon>
        <taxon>Embryophyta</taxon>
        <taxon>Tracheophyta</taxon>
        <taxon>Spermatophyta</taxon>
        <taxon>Magnoliopsida</taxon>
        <taxon>eudicotyledons</taxon>
        <taxon>Gunneridae</taxon>
        <taxon>Pentapetalae</taxon>
        <taxon>asterids</taxon>
        <taxon>lamiids</taxon>
        <taxon>Boraginales</taxon>
        <taxon>Boraginaceae</taxon>
        <taxon>Boraginoideae</taxon>
        <taxon>Lithospermeae</taxon>
        <taxon>Lithospermum</taxon>
    </lineage>
</organism>
<evidence type="ECO:0000256" key="1">
    <source>
        <dbReference type="SAM" id="MobiDB-lite"/>
    </source>
</evidence>
<keyword evidence="3" id="KW-1185">Reference proteome</keyword>
<dbReference type="EMBL" id="BAABME010000641">
    <property type="protein sequence ID" value="GAA0144409.1"/>
    <property type="molecule type" value="Genomic_DNA"/>
</dbReference>
<dbReference type="AlphaFoldDB" id="A0AAV3NYT4"/>
<feature type="region of interest" description="Disordered" evidence="1">
    <location>
        <begin position="27"/>
        <end position="61"/>
    </location>
</feature>
<evidence type="ECO:0000313" key="2">
    <source>
        <dbReference type="EMBL" id="GAA0144409.1"/>
    </source>
</evidence>